<sequence length="373" mass="40506">MTTSVSLPIRVFQVATGNVGSEMIKRIQTQPDLELIGVHCYSPQKIGRDAGELAGIGPIGVSATGSIEEILAAKPDVLTFHGVFPDEDLYVKVLEAGIDIVTTADWITGWHRDTNHPHPSGKPVTVLLQEACEQGGSTFYGTGMNPGLNQILGVVCSADVAEIENIITIESVDVSCHHSKDTWIEVGYGLPIDDPEIPGKLEKYTRVFADSVLMMADCFGLDLDEVRFSYELGACTKDVDLGWYQLPKGSLGANYIKYQGMVDGVARVETHLEWQMTPYTDPSWDIKGCYITQIKGDPCIYNKHMIFPKPGVDLSNPDNFASIGMTVTGMPAINAIKSVVAAPPGILTSADLPLRGFAGRFNPGIRRVDRGRH</sequence>
<dbReference type="CDD" id="cd24146">
    <property type="entry name" value="nat-AmDH_N_like"/>
    <property type="match status" value="1"/>
</dbReference>
<evidence type="ECO:0000313" key="4">
    <source>
        <dbReference type="EMBL" id="BBY05769.1"/>
    </source>
</evidence>
<name>A0A7I7PB17_9MYCO</name>
<dbReference type="EMBL" id="AP022583">
    <property type="protein sequence ID" value="BBY05769.1"/>
    <property type="molecule type" value="Genomic_DNA"/>
</dbReference>
<reference evidence="4" key="3">
    <citation type="submission" date="2020-02" db="EMBL/GenBank/DDBJ databases">
        <authorList>
            <person name="Matsumoto Y."/>
            <person name="Motooka D."/>
            <person name="Nakamura S."/>
        </authorList>
    </citation>
    <scope>NUCLEOTIDE SEQUENCE</scope>
    <source>
        <strain evidence="4">JCM 16367</strain>
    </source>
</reference>
<evidence type="ECO:0000256" key="1">
    <source>
        <dbReference type="ARBA" id="ARBA00022857"/>
    </source>
</evidence>
<evidence type="ECO:0000259" key="3">
    <source>
        <dbReference type="Pfam" id="PF01113"/>
    </source>
</evidence>
<dbReference type="KEGG" id="mnv:MNVI_10870"/>
<feature type="domain" description="Dihydrodipicolinate reductase N-terminal" evidence="3">
    <location>
        <begin position="15"/>
        <end position="78"/>
    </location>
</feature>
<dbReference type="Gene3D" id="3.40.50.720">
    <property type="entry name" value="NAD(P)-binding Rossmann-like Domain"/>
    <property type="match status" value="1"/>
</dbReference>
<evidence type="ECO:0000313" key="5">
    <source>
        <dbReference type="EMBL" id="ORB17677.1"/>
    </source>
</evidence>
<dbReference type="InterPro" id="IPR000846">
    <property type="entry name" value="DapB_N"/>
</dbReference>
<evidence type="ECO:0000256" key="2">
    <source>
        <dbReference type="ARBA" id="ARBA00023002"/>
    </source>
</evidence>
<dbReference type="AlphaFoldDB" id="A0A7I7PB17"/>
<protein>
    <submittedName>
        <fullName evidence="4">Dihydrodipicolinate reductase</fullName>
    </submittedName>
</protein>
<dbReference type="OrthoDB" id="4759936at2"/>
<keyword evidence="1" id="KW-0521">NADP</keyword>
<evidence type="ECO:0000313" key="6">
    <source>
        <dbReference type="Proteomes" id="UP000192374"/>
    </source>
</evidence>
<dbReference type="GO" id="GO:0009089">
    <property type="term" value="P:lysine biosynthetic process via diaminopimelate"/>
    <property type="evidence" value="ECO:0007669"/>
    <property type="project" value="InterPro"/>
</dbReference>
<dbReference type="EMBL" id="MVIC01000003">
    <property type="protein sequence ID" value="ORB17677.1"/>
    <property type="molecule type" value="Genomic_DNA"/>
</dbReference>
<dbReference type="RefSeq" id="WP_083085275.1">
    <property type="nucleotide sequence ID" value="NZ_AP022583.1"/>
</dbReference>
<reference evidence="5 6" key="1">
    <citation type="submission" date="2017-02" db="EMBL/GenBank/DDBJ databases">
        <title>The new phylogeny of genus Mycobacterium.</title>
        <authorList>
            <person name="Tortoli E."/>
            <person name="Trovato A."/>
            <person name="Cirillo D.M."/>
        </authorList>
    </citation>
    <scope>NUCLEOTIDE SEQUENCE [LARGE SCALE GENOMIC DNA]</scope>
    <source>
        <strain evidence="5 6">DSM 45145</strain>
    </source>
</reference>
<dbReference type="Pfam" id="PF01113">
    <property type="entry name" value="DapB_N"/>
    <property type="match status" value="1"/>
</dbReference>
<keyword evidence="6" id="KW-1185">Reference proteome</keyword>
<gene>
    <name evidence="4" type="primary">dapB_2</name>
    <name evidence="5" type="ORF">BST37_02750</name>
    <name evidence="4" type="ORF">MNVI_10870</name>
</gene>
<dbReference type="GO" id="GO:0008839">
    <property type="term" value="F:4-hydroxy-tetrahydrodipicolinate reductase"/>
    <property type="evidence" value="ECO:0007669"/>
    <property type="project" value="InterPro"/>
</dbReference>
<dbReference type="InterPro" id="IPR036291">
    <property type="entry name" value="NAD(P)-bd_dom_sf"/>
</dbReference>
<organism evidence="4 7">
    <name type="scientific">Mycobacterium noviomagense</name>
    <dbReference type="NCBI Taxonomy" id="459858"/>
    <lineage>
        <taxon>Bacteria</taxon>
        <taxon>Bacillati</taxon>
        <taxon>Actinomycetota</taxon>
        <taxon>Actinomycetes</taxon>
        <taxon>Mycobacteriales</taxon>
        <taxon>Mycobacteriaceae</taxon>
        <taxon>Mycobacterium</taxon>
    </lineage>
</organism>
<accession>A0A7I7PB17</accession>
<reference evidence="4 7" key="2">
    <citation type="journal article" date="2019" name="Emerg. Microbes Infect.">
        <title>Comprehensive subspecies identification of 175 nontuberculous mycobacteria species based on 7547 genomic profiles.</title>
        <authorList>
            <person name="Matsumoto Y."/>
            <person name="Kinjo T."/>
            <person name="Motooka D."/>
            <person name="Nabeya D."/>
            <person name="Jung N."/>
            <person name="Uechi K."/>
            <person name="Horii T."/>
            <person name="Iida T."/>
            <person name="Fujita J."/>
            <person name="Nakamura S."/>
        </authorList>
    </citation>
    <scope>NUCLEOTIDE SEQUENCE [LARGE SCALE GENOMIC DNA]</scope>
    <source>
        <strain evidence="4 7">JCM 16367</strain>
    </source>
</reference>
<proteinExistence type="predicted"/>
<dbReference type="Proteomes" id="UP000466894">
    <property type="component" value="Chromosome"/>
</dbReference>
<evidence type="ECO:0000313" key="7">
    <source>
        <dbReference type="Proteomes" id="UP000466894"/>
    </source>
</evidence>
<dbReference type="SUPFAM" id="SSF51735">
    <property type="entry name" value="NAD(P)-binding Rossmann-fold domains"/>
    <property type="match status" value="1"/>
</dbReference>
<dbReference type="Proteomes" id="UP000192374">
    <property type="component" value="Unassembled WGS sequence"/>
</dbReference>
<keyword evidence="2" id="KW-0560">Oxidoreductase</keyword>